<dbReference type="EMBL" id="JAQSDF010000030">
    <property type="protein sequence ID" value="MDI1231466.1"/>
    <property type="molecule type" value="Genomic_DNA"/>
</dbReference>
<organism evidence="3 4">
    <name type="scientific">Candidatus Methylobacter titanis</name>
    <dbReference type="NCBI Taxonomy" id="3053457"/>
    <lineage>
        <taxon>Bacteria</taxon>
        <taxon>Pseudomonadati</taxon>
        <taxon>Pseudomonadota</taxon>
        <taxon>Gammaproteobacteria</taxon>
        <taxon>Methylococcales</taxon>
        <taxon>Methylococcaceae</taxon>
        <taxon>Methylobacter</taxon>
    </lineage>
</organism>
<dbReference type="PANTHER" id="PTHR43428:SF1">
    <property type="entry name" value="ARSENATE REDUCTASE"/>
    <property type="match status" value="1"/>
</dbReference>
<sequence>MLNVFVICTGNSCRSVIGEALFNHLGQGRIQAFSAGSHPIGRINQGALATLKRHGLPTDGYQSQSWEAFADQPMDIVITVCDNAAGETCPVYLTKAVRAHWGVSDPGHVEGSEEEKMAAFEQTYRTLELRINAMLALPLETIPHEELTAELNAIGTLTA</sequence>
<dbReference type="Gene3D" id="3.40.50.2300">
    <property type="match status" value="1"/>
</dbReference>
<dbReference type="Proteomes" id="UP001160519">
    <property type="component" value="Unassembled WGS sequence"/>
</dbReference>
<evidence type="ECO:0000256" key="1">
    <source>
        <dbReference type="ARBA" id="ARBA00022849"/>
    </source>
</evidence>
<name>A0AA43Q806_9GAMM</name>
<feature type="domain" description="Phosphotyrosine protein phosphatase I" evidence="2">
    <location>
        <begin position="2"/>
        <end position="137"/>
    </location>
</feature>
<dbReference type="CDD" id="cd16345">
    <property type="entry name" value="LMWP_ArsC"/>
    <property type="match status" value="1"/>
</dbReference>
<dbReference type="GO" id="GO:0046685">
    <property type="term" value="P:response to arsenic-containing substance"/>
    <property type="evidence" value="ECO:0007669"/>
    <property type="project" value="UniProtKB-KW"/>
</dbReference>
<dbReference type="PANTHER" id="PTHR43428">
    <property type="entry name" value="ARSENATE REDUCTASE"/>
    <property type="match status" value="1"/>
</dbReference>
<proteinExistence type="predicted"/>
<evidence type="ECO:0000259" key="2">
    <source>
        <dbReference type="SMART" id="SM00226"/>
    </source>
</evidence>
<comment type="caution">
    <text evidence="3">The sequence shown here is derived from an EMBL/GenBank/DDBJ whole genome shotgun (WGS) entry which is preliminary data.</text>
</comment>
<accession>A0AA43Q806</accession>
<dbReference type="Pfam" id="PF01451">
    <property type="entry name" value="LMWPc"/>
    <property type="match status" value="1"/>
</dbReference>
<dbReference type="InterPro" id="IPR036196">
    <property type="entry name" value="Ptyr_pPase_sf"/>
</dbReference>
<reference evidence="3" key="1">
    <citation type="submission" date="2023-01" db="EMBL/GenBank/DDBJ databases">
        <title>Biogeochemical cycle of methane in antarctic sediments.</title>
        <authorList>
            <person name="Roldan D.M."/>
            <person name="Menes R.J."/>
        </authorList>
    </citation>
    <scope>NUCLEOTIDE SEQUENCE [LARGE SCALE GENOMIC DNA]</scope>
    <source>
        <strain evidence="3">K-2018 MAG008</strain>
    </source>
</reference>
<evidence type="ECO:0000313" key="3">
    <source>
        <dbReference type="EMBL" id="MDI1231466.1"/>
    </source>
</evidence>
<gene>
    <name evidence="3" type="ORF">PSU93_09980</name>
</gene>
<evidence type="ECO:0000313" key="4">
    <source>
        <dbReference type="Proteomes" id="UP001160519"/>
    </source>
</evidence>
<keyword evidence="1" id="KW-0059">Arsenical resistance</keyword>
<dbReference type="InterPro" id="IPR023485">
    <property type="entry name" value="Ptyr_pPase"/>
</dbReference>
<protein>
    <submittedName>
        <fullName evidence="3">Arsenate reductase ArsC</fullName>
    </submittedName>
</protein>
<keyword evidence="4" id="KW-1185">Reference proteome</keyword>
<dbReference type="SUPFAM" id="SSF52788">
    <property type="entry name" value="Phosphotyrosine protein phosphatases I"/>
    <property type="match status" value="1"/>
</dbReference>
<dbReference type="SMART" id="SM00226">
    <property type="entry name" value="LMWPc"/>
    <property type="match status" value="1"/>
</dbReference>
<dbReference type="AlphaFoldDB" id="A0AA43Q806"/>